<evidence type="ECO:0000313" key="1">
    <source>
        <dbReference type="EMBL" id="GAA0170519.1"/>
    </source>
</evidence>
<keyword evidence="2" id="KW-1185">Reference proteome</keyword>
<evidence type="ECO:0000313" key="2">
    <source>
        <dbReference type="Proteomes" id="UP001454036"/>
    </source>
</evidence>
<dbReference type="SUPFAM" id="SSF52047">
    <property type="entry name" value="RNI-like"/>
    <property type="match status" value="1"/>
</dbReference>
<organism evidence="1 2">
    <name type="scientific">Lithospermum erythrorhizon</name>
    <name type="common">Purple gromwell</name>
    <name type="synonym">Lithospermum officinale var. erythrorhizon</name>
    <dbReference type="NCBI Taxonomy" id="34254"/>
    <lineage>
        <taxon>Eukaryota</taxon>
        <taxon>Viridiplantae</taxon>
        <taxon>Streptophyta</taxon>
        <taxon>Embryophyta</taxon>
        <taxon>Tracheophyta</taxon>
        <taxon>Spermatophyta</taxon>
        <taxon>Magnoliopsida</taxon>
        <taxon>eudicotyledons</taxon>
        <taxon>Gunneridae</taxon>
        <taxon>Pentapetalae</taxon>
        <taxon>asterids</taxon>
        <taxon>lamiids</taxon>
        <taxon>Boraginales</taxon>
        <taxon>Boraginaceae</taxon>
        <taxon>Boraginoideae</taxon>
        <taxon>Lithospermeae</taxon>
        <taxon>Lithospermum</taxon>
    </lineage>
</organism>
<dbReference type="Proteomes" id="UP001454036">
    <property type="component" value="Unassembled WGS sequence"/>
</dbReference>
<reference evidence="1 2" key="1">
    <citation type="submission" date="2024-01" db="EMBL/GenBank/DDBJ databases">
        <title>The complete chloroplast genome sequence of Lithospermum erythrorhizon: insights into the phylogenetic relationship among Boraginaceae species and the maternal lineages of purple gromwells.</title>
        <authorList>
            <person name="Okada T."/>
            <person name="Watanabe K."/>
        </authorList>
    </citation>
    <scope>NUCLEOTIDE SEQUENCE [LARGE SCALE GENOMIC DNA]</scope>
</reference>
<dbReference type="EMBL" id="BAABME010007277">
    <property type="protein sequence ID" value="GAA0170519.1"/>
    <property type="molecule type" value="Genomic_DNA"/>
</dbReference>
<comment type="caution">
    <text evidence="1">The sequence shown here is derived from an EMBL/GenBank/DDBJ whole genome shotgun (WGS) entry which is preliminary data.</text>
</comment>
<gene>
    <name evidence="1" type="ORF">LIER_24757</name>
</gene>
<dbReference type="AlphaFoldDB" id="A0AAV3R2E6"/>
<dbReference type="Gene3D" id="3.80.10.10">
    <property type="entry name" value="Ribonuclease Inhibitor"/>
    <property type="match status" value="1"/>
</dbReference>
<accession>A0AAV3R2E6</accession>
<proteinExistence type="predicted"/>
<sequence length="169" mass="19789">MQIDLSNLSLVSKQLLSITRTVRCKINLRKIRHHDRHHIRRFVRSERYPNRQIGVQDLIAIGDSFPMLEELDISILDPKIKNFDVSDDGIEAVSKKLTKLRRINVSGMYRLSHRSILALLQNCVFLTEARFLHCKKITKHCSLIREYISSGVVKYNKKNVSFWINRNTC</sequence>
<name>A0AAV3R2E6_LITER</name>
<protein>
    <submittedName>
        <fullName evidence="1">Uncharacterized protein</fullName>
    </submittedName>
</protein>
<dbReference type="InterPro" id="IPR032675">
    <property type="entry name" value="LRR_dom_sf"/>
</dbReference>